<evidence type="ECO:0000313" key="2">
    <source>
        <dbReference type="Proteomes" id="UP001597241"/>
    </source>
</evidence>
<reference evidence="2" key="1">
    <citation type="journal article" date="2019" name="Int. J. Syst. Evol. Microbiol.">
        <title>The Global Catalogue of Microorganisms (GCM) 10K type strain sequencing project: providing services to taxonomists for standard genome sequencing and annotation.</title>
        <authorList>
            <consortium name="The Broad Institute Genomics Platform"/>
            <consortium name="The Broad Institute Genome Sequencing Center for Infectious Disease"/>
            <person name="Wu L."/>
            <person name="Ma J."/>
        </authorList>
    </citation>
    <scope>NUCLEOTIDE SEQUENCE [LARGE SCALE GENOMIC DNA]</scope>
    <source>
        <strain evidence="2">CCUG 62221</strain>
    </source>
</reference>
<sequence length="58" mass="7075">MYKSLKIGIEKEINFSFSFSRNAILDLKIRFCNEKVYNGFINLFWLKVSYYDYDNMPF</sequence>
<gene>
    <name evidence="1" type="ORF">ACFQ5N_02265</name>
</gene>
<dbReference type="EMBL" id="JBHTMV010000002">
    <property type="protein sequence ID" value="MFD1292649.1"/>
    <property type="molecule type" value="Genomic_DNA"/>
</dbReference>
<keyword evidence="2" id="KW-1185">Reference proteome</keyword>
<organism evidence="1 2">
    <name type="scientific">Lutibacter holmesii</name>
    <dbReference type="NCBI Taxonomy" id="1137985"/>
    <lineage>
        <taxon>Bacteria</taxon>
        <taxon>Pseudomonadati</taxon>
        <taxon>Bacteroidota</taxon>
        <taxon>Flavobacteriia</taxon>
        <taxon>Flavobacteriales</taxon>
        <taxon>Flavobacteriaceae</taxon>
        <taxon>Lutibacter</taxon>
    </lineage>
</organism>
<proteinExistence type="predicted"/>
<evidence type="ECO:0000313" key="1">
    <source>
        <dbReference type="EMBL" id="MFD1292649.1"/>
    </source>
</evidence>
<comment type="caution">
    <text evidence="1">The sequence shown here is derived from an EMBL/GenBank/DDBJ whole genome shotgun (WGS) entry which is preliminary data.</text>
</comment>
<dbReference type="Proteomes" id="UP001597241">
    <property type="component" value="Unassembled WGS sequence"/>
</dbReference>
<accession>A0ABW3WJP4</accession>
<name>A0ABW3WJP4_9FLAO</name>
<protein>
    <submittedName>
        <fullName evidence="1">Uncharacterized protein</fullName>
    </submittedName>
</protein>
<dbReference type="RefSeq" id="WP_386807367.1">
    <property type="nucleotide sequence ID" value="NZ_JBHTMV010000002.1"/>
</dbReference>